<proteinExistence type="predicted"/>
<evidence type="ECO:0000313" key="2">
    <source>
        <dbReference type="EMBL" id="KAK4009037.1"/>
    </source>
</evidence>
<keyword evidence="1" id="KW-1133">Transmembrane helix</keyword>
<reference evidence="2 3" key="1">
    <citation type="journal article" date="2023" name="Nucleic Acids Res.">
        <title>The hologenome of Daphnia magna reveals possible DNA methylation and microbiome-mediated evolution of the host genome.</title>
        <authorList>
            <person name="Chaturvedi A."/>
            <person name="Li X."/>
            <person name="Dhandapani V."/>
            <person name="Marshall H."/>
            <person name="Kissane S."/>
            <person name="Cuenca-Cambronero M."/>
            <person name="Asole G."/>
            <person name="Calvet F."/>
            <person name="Ruiz-Romero M."/>
            <person name="Marangio P."/>
            <person name="Guigo R."/>
            <person name="Rago D."/>
            <person name="Mirbahai L."/>
            <person name="Eastwood N."/>
            <person name="Colbourne J.K."/>
            <person name="Zhou J."/>
            <person name="Mallon E."/>
            <person name="Orsini L."/>
        </authorList>
    </citation>
    <scope>NUCLEOTIDE SEQUENCE [LARGE SCALE GENOMIC DNA]</scope>
    <source>
        <strain evidence="2">LRV0_1</strain>
    </source>
</reference>
<keyword evidence="1" id="KW-0472">Membrane</keyword>
<sequence>MDKRKLKLCGKLIACCVAFILVLSTGLASKAAIFFMTSSMGQVLKELYPGGRHRYAREKDLIQHVERFACWMWSLLFSIAVPELFSFLHSLHIFLSRRDCWTRPRLVDFTIVFLFETAQVVGMPCYLVSFCRAFRWYMAF</sequence>
<dbReference type="Proteomes" id="UP001234178">
    <property type="component" value="Unassembled WGS sequence"/>
</dbReference>
<feature type="transmembrane region" description="Helical" evidence="1">
    <location>
        <begin position="71"/>
        <end position="94"/>
    </location>
</feature>
<keyword evidence="1" id="KW-0812">Transmembrane</keyword>
<evidence type="ECO:0000313" key="3">
    <source>
        <dbReference type="Proteomes" id="UP001234178"/>
    </source>
</evidence>
<keyword evidence="3" id="KW-1185">Reference proteome</keyword>
<protein>
    <submittedName>
        <fullName evidence="2">Uncharacterized protein</fullName>
    </submittedName>
</protein>
<accession>A0ABQ9Z813</accession>
<evidence type="ECO:0000256" key="1">
    <source>
        <dbReference type="SAM" id="Phobius"/>
    </source>
</evidence>
<dbReference type="EMBL" id="JAOYFB010000002">
    <property type="protein sequence ID" value="KAK4009037.1"/>
    <property type="molecule type" value="Genomic_DNA"/>
</dbReference>
<comment type="caution">
    <text evidence="2">The sequence shown here is derived from an EMBL/GenBank/DDBJ whole genome shotgun (WGS) entry which is preliminary data.</text>
</comment>
<gene>
    <name evidence="2" type="ORF">OUZ56_014178</name>
</gene>
<organism evidence="2 3">
    <name type="scientific">Daphnia magna</name>
    <dbReference type="NCBI Taxonomy" id="35525"/>
    <lineage>
        <taxon>Eukaryota</taxon>
        <taxon>Metazoa</taxon>
        <taxon>Ecdysozoa</taxon>
        <taxon>Arthropoda</taxon>
        <taxon>Crustacea</taxon>
        <taxon>Branchiopoda</taxon>
        <taxon>Diplostraca</taxon>
        <taxon>Cladocera</taxon>
        <taxon>Anomopoda</taxon>
        <taxon>Daphniidae</taxon>
        <taxon>Daphnia</taxon>
    </lineage>
</organism>
<feature type="transmembrane region" description="Helical" evidence="1">
    <location>
        <begin position="106"/>
        <end position="130"/>
    </location>
</feature>
<name>A0ABQ9Z813_9CRUS</name>